<evidence type="ECO:0000259" key="2">
    <source>
        <dbReference type="Pfam" id="PF00144"/>
    </source>
</evidence>
<dbReference type="KEGG" id="daur:Daura_32610"/>
<evidence type="ECO:0000256" key="1">
    <source>
        <dbReference type="SAM" id="MobiDB-lite"/>
    </source>
</evidence>
<dbReference type="PANTHER" id="PTHR43283">
    <property type="entry name" value="BETA-LACTAMASE-RELATED"/>
    <property type="match status" value="1"/>
</dbReference>
<dbReference type="RefSeq" id="WP_162189890.1">
    <property type="nucleotide sequence ID" value="NZ_CP073767.1"/>
</dbReference>
<dbReference type="EMBL" id="CP073767">
    <property type="protein sequence ID" value="UWZ51477.1"/>
    <property type="molecule type" value="Genomic_DNA"/>
</dbReference>
<feature type="domain" description="Beta-lactamase-related" evidence="2">
    <location>
        <begin position="21"/>
        <end position="280"/>
    </location>
</feature>
<evidence type="ECO:0000313" key="4">
    <source>
        <dbReference type="Proteomes" id="UP001058003"/>
    </source>
</evidence>
<protein>
    <submittedName>
        <fullName evidence="3">Serine hydrolase</fullName>
    </submittedName>
</protein>
<dbReference type="InterPro" id="IPR050789">
    <property type="entry name" value="Diverse_Enzym_Activities"/>
</dbReference>
<dbReference type="AlphaFoldDB" id="A0A9Q9MJ12"/>
<dbReference type="PANTHER" id="PTHR43283:SF7">
    <property type="entry name" value="BETA-LACTAMASE-RELATED DOMAIN-CONTAINING PROTEIN"/>
    <property type="match status" value="1"/>
</dbReference>
<proteinExistence type="predicted"/>
<reference evidence="3" key="1">
    <citation type="submission" date="2021-04" db="EMBL/GenBank/DDBJ databases">
        <title>Dactylosporangium aurantiacum NRRL B-8018 full assembly.</title>
        <authorList>
            <person name="Hartkoorn R.C."/>
            <person name="Beaudoing E."/>
            <person name="Hot D."/>
        </authorList>
    </citation>
    <scope>NUCLEOTIDE SEQUENCE</scope>
    <source>
        <strain evidence="3">NRRL B-8018</strain>
    </source>
</reference>
<organism evidence="3 4">
    <name type="scientific">Dactylosporangium aurantiacum</name>
    <dbReference type="NCBI Taxonomy" id="35754"/>
    <lineage>
        <taxon>Bacteria</taxon>
        <taxon>Bacillati</taxon>
        <taxon>Actinomycetota</taxon>
        <taxon>Actinomycetes</taxon>
        <taxon>Micromonosporales</taxon>
        <taxon>Micromonosporaceae</taxon>
        <taxon>Dactylosporangium</taxon>
    </lineage>
</organism>
<dbReference type="SUPFAM" id="SSF56601">
    <property type="entry name" value="beta-lactamase/transpeptidase-like"/>
    <property type="match status" value="1"/>
</dbReference>
<gene>
    <name evidence="3" type="ORF">Daura_32610</name>
</gene>
<dbReference type="InterPro" id="IPR012338">
    <property type="entry name" value="Beta-lactam/transpept-like"/>
</dbReference>
<name>A0A9Q9MJ12_9ACTN</name>
<dbReference type="GO" id="GO:0016787">
    <property type="term" value="F:hydrolase activity"/>
    <property type="evidence" value="ECO:0007669"/>
    <property type="project" value="UniProtKB-KW"/>
</dbReference>
<feature type="region of interest" description="Disordered" evidence="1">
    <location>
        <begin position="330"/>
        <end position="350"/>
    </location>
</feature>
<dbReference type="Pfam" id="PF00144">
    <property type="entry name" value="Beta-lactamase"/>
    <property type="match status" value="1"/>
</dbReference>
<sequence>MDASVEGFVAEVEKLGVHGFVWLRGGETVAEGWWHPYEPERPQTLYSLSKSFTSTAVGLAVADGLLSVDDLVADHLPGGGDLRGMRVRHLLTMTTGHDTDAAPLMDDDPDRDWVRGFLRVPVVHEPGTRFVYNSGATYALSAIVQRRTGRTLLDYLRPRLFEPLGFGPAAWDTCPRGVSLGGWGLRLRTADLARFGELYRLGGRWQGRQLVPPEWVAAATARQVPTGGPDADPDVSPDWQQGYGYQFWRCRHGAYRGDGAFGQFIIVMPAQESVVAITSGAPDMQAVLDAVWRHLLDATPAPGTPPRVEGLVLPTLTGAAEPAADLPGRRFRVGEPVAPPRRGGRPPIDQPTMISGFAVVRAPHGWVAELADEHGAHRFACEPGRWHAATMRTADGEAHPIATTGGWRGPATFQWRVCHTAEPCTRTYTADFDDTGVTIRAEDSVGFDFTVHPPVRAVPVG</sequence>
<evidence type="ECO:0000313" key="3">
    <source>
        <dbReference type="EMBL" id="UWZ51477.1"/>
    </source>
</evidence>
<dbReference type="InterPro" id="IPR001466">
    <property type="entry name" value="Beta-lactam-related"/>
</dbReference>
<keyword evidence="3" id="KW-0378">Hydrolase</keyword>
<dbReference type="Proteomes" id="UP001058003">
    <property type="component" value="Chromosome"/>
</dbReference>
<dbReference type="Gene3D" id="3.40.710.10">
    <property type="entry name" value="DD-peptidase/beta-lactamase superfamily"/>
    <property type="match status" value="1"/>
</dbReference>
<accession>A0A9Q9MJ12</accession>
<keyword evidence="4" id="KW-1185">Reference proteome</keyword>